<protein>
    <submittedName>
        <fullName evidence="9">TonB-linked outer membrane protein, SusC/RagA family</fullName>
    </submittedName>
</protein>
<dbReference type="EMBL" id="FQUS01000014">
    <property type="protein sequence ID" value="SHF84281.1"/>
    <property type="molecule type" value="Genomic_DNA"/>
</dbReference>
<evidence type="ECO:0000256" key="3">
    <source>
        <dbReference type="ARBA" id="ARBA00022452"/>
    </source>
</evidence>
<dbReference type="InterPro" id="IPR023997">
    <property type="entry name" value="TonB-dep_OMP_SusC/RagA_CS"/>
</dbReference>
<dbReference type="Gene3D" id="2.40.170.20">
    <property type="entry name" value="TonB-dependent receptor, beta-barrel domain"/>
    <property type="match status" value="1"/>
</dbReference>
<keyword evidence="5 7" id="KW-0472">Membrane</keyword>
<keyword evidence="10" id="KW-1185">Reference proteome</keyword>
<sequence length="1126" mass="125242">MDKWIRYIRCGLTCLIIVGFLPADLEALQVQNNQKYTYNEISYATILDEYEAFYKTDFDTKISVVVDGLTVEEALREIADITGMKLTYRGDIMERKEVTLVNNKISVSDALDYVLQGTKLDYLFSRDGYLLVYDSEEELLKIQAQEEISGTVTDAQSGETLPGVNVIVKGTTTGTSTDSDGAFELTVESLQDTLIFSFVGYQTREVPINGRTEIDVALRTQAIAGEELVVVGYGTQQRENVTGSIKQISGDDIAEQAAVQTSSALMGKISGTQVIQNSGQPGENQGTIRIRGTGTLGNSNPLVLIDGVEGSIDDVSSSDIESISVLKDAAAASVYGSRAANGVILVTTKRGLEGRVQVGYRGFVGWQEATRQPEFVEGKRFMELENIGATNLGKDPIWSESYIQEWENNYQSDPDNYPNTDWVDAVFSAPGFQQKQNLDISGGNELIRYMGSLTYDEENGNIPNFSFKRYSVRLNTDVTVSEKFDFAVDLNVQRGDRREPAEGLNHITQDAYRVPPVYAAQYSNGGWGPGWNGDNPVGNVHEGGITMNESSKVRARLNASYQPAEAIEINLMYSPEYQAGFYKRMRKQFEIVDPNTGEVVSIHPSKNELSQNFSRNFENNINLTVDYDQSLENHNISLLGGYEFIHFRTDYFDAYRDNFPLQDFEQLNAGSQSNMQNSGSAAEWALQSLFGRVNYDYQNKYLLEANVRYDGSSRFTEDNRWGIFPSFSAGWVISEESFMETAEFISSLKIRGSWGQLGNQQIGNYPFASVVNLGQNYIFGGNTVTGGAQLDLANANISWEETTTLDIGIDASLFNDRFDFTFDYFKRISSDILLQLPVPRIIGLNAPFQNAAEVQNKGWEFEAGYNGNIGTDFSYSIAFNLSDVNNEVTDLKGAGPFIDGNEIIQVGDPINAIYGYESDGLFNSQNEIEEHATQSGQVAPGDIKYVDQDGNGSINSDDRVIIGDPFPSFNYGIDLSASYRNFDVSAFFQGVGSRDVMLQGDAVWALWNAGKIRTWQADDYWTPNNTNASYPRLTQTTSHNNFRATDYWVYDASYLRLRSMQIGYNLPTELTSSLAIRNARIFFLGQNLFTLFDDLPQGVDPNVPNGTSGAYYPVTRLMSVGIDIEF</sequence>
<comment type="similarity">
    <text evidence="7">Belongs to the TonB-dependent receptor family.</text>
</comment>
<dbReference type="NCBIfam" id="TIGR04057">
    <property type="entry name" value="SusC_RagA_signa"/>
    <property type="match status" value="1"/>
</dbReference>
<dbReference type="InterPro" id="IPR039426">
    <property type="entry name" value="TonB-dep_rcpt-like"/>
</dbReference>
<dbReference type="STRING" id="1194090.SAMN05443144_1145"/>
<evidence type="ECO:0000256" key="5">
    <source>
        <dbReference type="ARBA" id="ARBA00023136"/>
    </source>
</evidence>
<keyword evidence="4 7" id="KW-0812">Transmembrane</keyword>
<keyword evidence="3 7" id="KW-1134">Transmembrane beta strand</keyword>
<name>A0A1M5EZ90_9BACT</name>
<evidence type="ECO:0000256" key="7">
    <source>
        <dbReference type="PROSITE-ProRule" id="PRU01360"/>
    </source>
</evidence>
<dbReference type="AlphaFoldDB" id="A0A1M5EZ90"/>
<dbReference type="InterPro" id="IPR008969">
    <property type="entry name" value="CarboxyPept-like_regulatory"/>
</dbReference>
<evidence type="ECO:0000259" key="8">
    <source>
        <dbReference type="Pfam" id="PF07715"/>
    </source>
</evidence>
<evidence type="ECO:0000256" key="4">
    <source>
        <dbReference type="ARBA" id="ARBA00022692"/>
    </source>
</evidence>
<keyword evidence="6 7" id="KW-0998">Cell outer membrane</keyword>
<evidence type="ECO:0000256" key="2">
    <source>
        <dbReference type="ARBA" id="ARBA00022448"/>
    </source>
</evidence>
<dbReference type="Gene3D" id="2.170.130.10">
    <property type="entry name" value="TonB-dependent receptor, plug domain"/>
    <property type="match status" value="1"/>
</dbReference>
<dbReference type="SUPFAM" id="SSF56935">
    <property type="entry name" value="Porins"/>
    <property type="match status" value="1"/>
</dbReference>
<feature type="domain" description="TonB-dependent receptor plug" evidence="8">
    <location>
        <begin position="239"/>
        <end position="343"/>
    </location>
</feature>
<dbReference type="Gene3D" id="2.60.40.1120">
    <property type="entry name" value="Carboxypeptidase-like, regulatory domain"/>
    <property type="match status" value="1"/>
</dbReference>
<dbReference type="InterPro" id="IPR023996">
    <property type="entry name" value="TonB-dep_OMP_SusC/RagA"/>
</dbReference>
<evidence type="ECO:0000256" key="6">
    <source>
        <dbReference type="ARBA" id="ARBA00023237"/>
    </source>
</evidence>
<dbReference type="Proteomes" id="UP000184041">
    <property type="component" value="Unassembled WGS sequence"/>
</dbReference>
<dbReference type="RefSeq" id="WP_073065144.1">
    <property type="nucleotide sequence ID" value="NZ_FQUS01000014.1"/>
</dbReference>
<keyword evidence="2 7" id="KW-0813">Transport</keyword>
<evidence type="ECO:0000313" key="10">
    <source>
        <dbReference type="Proteomes" id="UP000184041"/>
    </source>
</evidence>
<dbReference type="InterPro" id="IPR036942">
    <property type="entry name" value="Beta-barrel_TonB_sf"/>
</dbReference>
<dbReference type="Pfam" id="PF07715">
    <property type="entry name" value="Plug"/>
    <property type="match status" value="1"/>
</dbReference>
<dbReference type="PROSITE" id="PS52016">
    <property type="entry name" value="TONB_DEPENDENT_REC_3"/>
    <property type="match status" value="1"/>
</dbReference>
<gene>
    <name evidence="9" type="ORF">SAMN05443144_1145</name>
</gene>
<evidence type="ECO:0000313" key="9">
    <source>
        <dbReference type="EMBL" id="SHF84281.1"/>
    </source>
</evidence>
<dbReference type="Gene3D" id="3.55.50.30">
    <property type="match status" value="1"/>
</dbReference>
<dbReference type="GO" id="GO:0009279">
    <property type="term" value="C:cell outer membrane"/>
    <property type="evidence" value="ECO:0007669"/>
    <property type="project" value="UniProtKB-SubCell"/>
</dbReference>
<reference evidence="9 10" key="1">
    <citation type="submission" date="2016-11" db="EMBL/GenBank/DDBJ databases">
        <authorList>
            <person name="Jaros S."/>
            <person name="Januszkiewicz K."/>
            <person name="Wedrychowicz H."/>
        </authorList>
    </citation>
    <scope>NUCLEOTIDE SEQUENCE [LARGE SCALE GENOMIC DNA]</scope>
    <source>
        <strain evidence="9 10">DSM 21986</strain>
    </source>
</reference>
<dbReference type="Pfam" id="PF13715">
    <property type="entry name" value="CarbopepD_reg_2"/>
    <property type="match status" value="1"/>
</dbReference>
<accession>A0A1M5EZ90</accession>
<dbReference type="InterPro" id="IPR012910">
    <property type="entry name" value="Plug_dom"/>
</dbReference>
<proteinExistence type="inferred from homology"/>
<dbReference type="SUPFAM" id="SSF49464">
    <property type="entry name" value="Carboxypeptidase regulatory domain-like"/>
    <property type="match status" value="1"/>
</dbReference>
<comment type="subcellular location">
    <subcellularLocation>
        <location evidence="1 7">Cell outer membrane</location>
        <topology evidence="1 7">Multi-pass membrane protein</topology>
    </subcellularLocation>
</comment>
<dbReference type="InterPro" id="IPR037066">
    <property type="entry name" value="Plug_dom_sf"/>
</dbReference>
<dbReference type="NCBIfam" id="TIGR04056">
    <property type="entry name" value="OMP_RagA_SusC"/>
    <property type="match status" value="1"/>
</dbReference>
<evidence type="ECO:0000256" key="1">
    <source>
        <dbReference type="ARBA" id="ARBA00004571"/>
    </source>
</evidence>
<organism evidence="9 10">
    <name type="scientific">Fodinibius roseus</name>
    <dbReference type="NCBI Taxonomy" id="1194090"/>
    <lineage>
        <taxon>Bacteria</taxon>
        <taxon>Pseudomonadati</taxon>
        <taxon>Balneolota</taxon>
        <taxon>Balneolia</taxon>
        <taxon>Balneolales</taxon>
        <taxon>Balneolaceae</taxon>
        <taxon>Fodinibius</taxon>
    </lineage>
</organism>